<accession>A0A8K1XHS4</accession>
<protein>
    <submittedName>
        <fullName evidence="1">Uncharacterized protein</fullName>
    </submittedName>
</protein>
<organism evidence="1">
    <name type="scientific">Alphatorquevirus sp</name>
    <dbReference type="NCBI Taxonomy" id="2809145"/>
    <lineage>
        <taxon>Viruses</taxon>
        <taxon>Monodnaviria</taxon>
        <taxon>Shotokuvirae</taxon>
        <taxon>Commensaviricota</taxon>
        <taxon>Cardeaviricetes</taxon>
        <taxon>Sanitavirales</taxon>
        <taxon>Anelloviridae</taxon>
        <taxon>Alphatorquevirus</taxon>
    </lineage>
</organism>
<reference evidence="1" key="1">
    <citation type="journal article" date="2021" name="Cell Host Microbe">
        <title>Global genome analysis reveals a vast and dynamic anellovirus landscape within the human virome.</title>
        <authorList>
            <person name="Arze C.A."/>
            <person name="Springer S."/>
            <person name="Dudas G."/>
            <person name="Patel S."/>
            <person name="Bhattacharyya A."/>
            <person name="Swaminathan H."/>
            <person name="Brugnara C."/>
            <person name="Delagrave S."/>
            <person name="Ong T."/>
            <person name="Kahvejian A."/>
            <person name="Echelard Y."/>
            <person name="Weinstein E.G."/>
            <person name="Hajjar R.J."/>
            <person name="Andersen K.G."/>
            <person name="Yozwiak N.L."/>
        </authorList>
    </citation>
    <scope>NUCLEOTIDE SEQUENCE</scope>
    <source>
        <strain evidence="1">TF1YBNFQ4</strain>
    </source>
</reference>
<dbReference type="EMBL" id="OK574406">
    <property type="protein sequence ID" value="UHS18364.1"/>
    <property type="molecule type" value="Genomic_DNA"/>
</dbReference>
<name>A0A8K1XHS4_9VIRU</name>
<sequence>MFPESKPRTPTSQDWAQEYEMARIFDRPARSNLSDTPFYPWVPKPFNVTFALKFK</sequence>
<proteinExistence type="predicted"/>
<evidence type="ECO:0000313" key="1">
    <source>
        <dbReference type="EMBL" id="UHS18364.1"/>
    </source>
</evidence>